<name>A0A1W1XLZ8_9NEIS</name>
<protein>
    <submittedName>
        <fullName evidence="2">Uncharacterized protein</fullName>
    </submittedName>
</protein>
<organism evidence="2 3">
    <name type="scientific">Andreprevotia lacus DSM 23236</name>
    <dbReference type="NCBI Taxonomy" id="1121001"/>
    <lineage>
        <taxon>Bacteria</taxon>
        <taxon>Pseudomonadati</taxon>
        <taxon>Pseudomonadota</taxon>
        <taxon>Betaproteobacteria</taxon>
        <taxon>Neisseriales</taxon>
        <taxon>Chitinibacteraceae</taxon>
        <taxon>Andreprevotia</taxon>
    </lineage>
</organism>
<reference evidence="2 3" key="1">
    <citation type="submission" date="2017-04" db="EMBL/GenBank/DDBJ databases">
        <authorList>
            <person name="Afonso C.L."/>
            <person name="Miller P.J."/>
            <person name="Scott M.A."/>
            <person name="Spackman E."/>
            <person name="Goraichik I."/>
            <person name="Dimitrov K.M."/>
            <person name="Suarez D.L."/>
            <person name="Swayne D.E."/>
        </authorList>
    </citation>
    <scope>NUCLEOTIDE SEQUENCE [LARGE SCALE GENOMIC DNA]</scope>
    <source>
        <strain evidence="2 3">DSM 23236</strain>
    </source>
</reference>
<dbReference type="Proteomes" id="UP000192761">
    <property type="component" value="Unassembled WGS sequence"/>
</dbReference>
<keyword evidence="3" id="KW-1185">Reference proteome</keyword>
<gene>
    <name evidence="2" type="ORF">SAMN02745857_01987</name>
</gene>
<accession>A0A1W1XLZ8</accession>
<sequence>MPFREMPCLPLLARAATRAKLTSCRQPALVARHHFPWRQNKQDGGVPSRTSVAPAAIRAAVRFVATGRLPVANAATSGCTTPAAARPGPCLTISSGIRPGIAPGHFFDRARATDAENEAIARNSAMASGCFTRRRQPVAEVFDYLTFTIRTPRTEGISQPLRRHRNTRSATARPARHETR</sequence>
<feature type="region of interest" description="Disordered" evidence="1">
    <location>
        <begin position="155"/>
        <end position="180"/>
    </location>
</feature>
<evidence type="ECO:0000256" key="1">
    <source>
        <dbReference type="SAM" id="MobiDB-lite"/>
    </source>
</evidence>
<dbReference type="EMBL" id="FWXD01000010">
    <property type="protein sequence ID" value="SMC24857.1"/>
    <property type="molecule type" value="Genomic_DNA"/>
</dbReference>
<dbReference type="AlphaFoldDB" id="A0A1W1XLZ8"/>
<evidence type="ECO:0000313" key="3">
    <source>
        <dbReference type="Proteomes" id="UP000192761"/>
    </source>
</evidence>
<evidence type="ECO:0000313" key="2">
    <source>
        <dbReference type="EMBL" id="SMC24857.1"/>
    </source>
</evidence>
<proteinExistence type="predicted"/>